<dbReference type="PIRSF" id="PIRSF000097">
    <property type="entry name" value="AKR"/>
    <property type="match status" value="1"/>
</dbReference>
<feature type="site" description="Lowers pKa of active site Tyr" evidence="5">
    <location>
        <position position="60"/>
    </location>
</feature>
<keyword evidence="2" id="KW-0560">Oxidoreductase</keyword>
<dbReference type="PROSITE" id="PS00062">
    <property type="entry name" value="ALDOKETO_REDUCTASE_2"/>
    <property type="match status" value="1"/>
</dbReference>
<dbReference type="Gene3D" id="3.20.20.100">
    <property type="entry name" value="NADP-dependent oxidoreductase domain"/>
    <property type="match status" value="1"/>
</dbReference>
<evidence type="ECO:0000256" key="4">
    <source>
        <dbReference type="PIRSR" id="PIRSR000097-2"/>
    </source>
</evidence>
<proteinExistence type="inferred from homology"/>
<name>A0A8H7Y7D2_PSICU</name>
<evidence type="ECO:0000313" key="7">
    <source>
        <dbReference type="EMBL" id="KAG5172515.1"/>
    </source>
</evidence>
<sequence length="259" mass="28988">MPRIGFGLFENYDARRSTLHAFKAGYRLVDSAQIYGNEKQLGAAIHSSGLDRGELFIVTKCVSNTESYDATLKGIDESLENLQTSYIDLFLIHDPVAGKRRRLEIYKALLDCKATGKIRSVGVSNFNVKHIEEIKEAGYELPSINQIELHPFCQQKAIVEYCRANNIVIQAYCPILRGNLVHPAIIGVANKHVRDPAKILLRWSLQHGFVPLPKSVTPSRIQSNIDLYDFVLDADDMHALDVLDRGSKGAISWNPIDAE</sequence>
<evidence type="ECO:0000256" key="2">
    <source>
        <dbReference type="ARBA" id="ARBA00023002"/>
    </source>
</evidence>
<comment type="caution">
    <text evidence="7">The sequence shown here is derived from an EMBL/GenBank/DDBJ whole genome shotgun (WGS) entry which is preliminary data.</text>
</comment>
<evidence type="ECO:0000256" key="1">
    <source>
        <dbReference type="ARBA" id="ARBA00007905"/>
    </source>
</evidence>
<dbReference type="InterPro" id="IPR018170">
    <property type="entry name" value="Aldo/ket_reductase_CS"/>
</dbReference>
<feature type="binding site" evidence="4">
    <location>
        <position position="93"/>
    </location>
    <ligand>
        <name>substrate</name>
    </ligand>
</feature>
<protein>
    <recommendedName>
        <fullName evidence="6">NADP-dependent oxidoreductase domain-containing protein</fullName>
    </recommendedName>
</protein>
<feature type="domain" description="NADP-dependent oxidoreductase" evidence="6">
    <location>
        <begin position="16"/>
        <end position="243"/>
    </location>
</feature>
<dbReference type="PROSITE" id="PS00063">
    <property type="entry name" value="ALDOKETO_REDUCTASE_3"/>
    <property type="match status" value="1"/>
</dbReference>
<dbReference type="PROSITE" id="PS00798">
    <property type="entry name" value="ALDOKETO_REDUCTASE_1"/>
    <property type="match status" value="1"/>
</dbReference>
<dbReference type="CDD" id="cd19071">
    <property type="entry name" value="AKR_AKR1-5-like"/>
    <property type="match status" value="1"/>
</dbReference>
<dbReference type="PANTHER" id="PTHR43827:SF13">
    <property type="entry name" value="ALDO_KETO REDUCTASE FAMILY PROTEIN"/>
    <property type="match status" value="1"/>
</dbReference>
<dbReference type="SUPFAM" id="SSF51430">
    <property type="entry name" value="NAD(P)-linked oxidoreductase"/>
    <property type="match status" value="1"/>
</dbReference>
<evidence type="ECO:0000259" key="6">
    <source>
        <dbReference type="Pfam" id="PF00248"/>
    </source>
</evidence>
<feature type="active site" description="Proton donor" evidence="3">
    <location>
        <position position="35"/>
    </location>
</feature>
<evidence type="ECO:0000256" key="5">
    <source>
        <dbReference type="PIRSR" id="PIRSR000097-3"/>
    </source>
</evidence>
<organism evidence="7">
    <name type="scientific">Psilocybe cubensis</name>
    <name type="common">Psychedelic mushroom</name>
    <name type="synonym">Stropharia cubensis</name>
    <dbReference type="NCBI Taxonomy" id="181762"/>
    <lineage>
        <taxon>Eukaryota</taxon>
        <taxon>Fungi</taxon>
        <taxon>Dikarya</taxon>
        <taxon>Basidiomycota</taxon>
        <taxon>Agaricomycotina</taxon>
        <taxon>Agaricomycetes</taxon>
        <taxon>Agaricomycetidae</taxon>
        <taxon>Agaricales</taxon>
        <taxon>Agaricineae</taxon>
        <taxon>Strophariaceae</taxon>
        <taxon>Psilocybe</taxon>
    </lineage>
</organism>
<dbReference type="FunFam" id="3.20.20.100:FF:000015">
    <property type="entry name" value="Oxidoreductase, aldo/keto reductase family"/>
    <property type="match status" value="1"/>
</dbReference>
<dbReference type="AlphaFoldDB" id="A0A8H7Y7D2"/>
<dbReference type="GO" id="GO:0016491">
    <property type="term" value="F:oxidoreductase activity"/>
    <property type="evidence" value="ECO:0007669"/>
    <property type="project" value="UniProtKB-KW"/>
</dbReference>
<dbReference type="Pfam" id="PF00248">
    <property type="entry name" value="Aldo_ket_red"/>
    <property type="match status" value="1"/>
</dbReference>
<dbReference type="EMBL" id="JAFIQS010000002">
    <property type="protein sequence ID" value="KAG5172515.1"/>
    <property type="molecule type" value="Genomic_DNA"/>
</dbReference>
<dbReference type="InterPro" id="IPR036812">
    <property type="entry name" value="NAD(P)_OxRdtase_dom_sf"/>
</dbReference>
<accession>A0A8H7Y7D2</accession>
<gene>
    <name evidence="7" type="ORF">JR316_002017</name>
</gene>
<dbReference type="InterPro" id="IPR023210">
    <property type="entry name" value="NADP_OxRdtase_dom"/>
</dbReference>
<dbReference type="PRINTS" id="PR00069">
    <property type="entry name" value="ALDKETRDTASE"/>
</dbReference>
<reference evidence="7" key="1">
    <citation type="submission" date="2021-02" db="EMBL/GenBank/DDBJ databases">
        <title>Psilocybe cubensis genome.</title>
        <authorList>
            <person name="Mckernan K.J."/>
            <person name="Crawford S."/>
            <person name="Trippe A."/>
            <person name="Kane L.T."/>
            <person name="Mclaughlin S."/>
        </authorList>
    </citation>
    <scope>NUCLEOTIDE SEQUENCE [LARGE SCALE GENOMIC DNA]</scope>
    <source>
        <strain evidence="7">MGC-MH-2018</strain>
    </source>
</reference>
<dbReference type="PANTHER" id="PTHR43827">
    <property type="entry name" value="2,5-DIKETO-D-GLUCONIC ACID REDUCTASE"/>
    <property type="match status" value="1"/>
</dbReference>
<comment type="similarity">
    <text evidence="1">Belongs to the aldo/keto reductase family.</text>
</comment>
<dbReference type="InterPro" id="IPR020471">
    <property type="entry name" value="AKR"/>
</dbReference>
<evidence type="ECO:0000256" key="3">
    <source>
        <dbReference type="PIRSR" id="PIRSR000097-1"/>
    </source>
</evidence>
<dbReference type="OrthoDB" id="416253at2759"/>